<dbReference type="Proteomes" id="UP000032210">
    <property type="component" value="Unassembled WGS sequence"/>
</dbReference>
<evidence type="ECO:0000256" key="18">
    <source>
        <dbReference type="SAM" id="Phobius"/>
    </source>
</evidence>
<evidence type="ECO:0000256" key="3">
    <source>
        <dbReference type="ARBA" id="ARBA00011700"/>
    </source>
</evidence>
<proteinExistence type="inferred from homology"/>
<evidence type="ECO:0000313" key="20">
    <source>
        <dbReference type="EMBL" id="KIR24316.1"/>
    </source>
</evidence>
<evidence type="ECO:0000256" key="10">
    <source>
        <dbReference type="ARBA" id="ARBA00023002"/>
    </source>
</evidence>
<evidence type="ECO:0000256" key="5">
    <source>
        <dbReference type="ARBA" id="ARBA00022448"/>
    </source>
</evidence>
<dbReference type="RefSeq" id="WP_043046413.1">
    <property type="nucleotide sequence ID" value="NZ_JXCQ01000002.1"/>
</dbReference>
<name>A0A0D0TMM7_PSEFL</name>
<dbReference type="GO" id="GO:0004129">
    <property type="term" value="F:cytochrome-c oxidase activity"/>
    <property type="evidence" value="ECO:0007669"/>
    <property type="project" value="InterPro"/>
</dbReference>
<dbReference type="InterPro" id="IPR014206">
    <property type="entry name" value="Cyt_c_ubiqinol_oxidase_su3"/>
</dbReference>
<accession>A0A0D0TMM7</accession>
<keyword evidence="8" id="KW-0249">Electron transport</keyword>
<dbReference type="InterPro" id="IPR000298">
    <property type="entry name" value="Cyt_c_oxidase-like_su3"/>
</dbReference>
<dbReference type="InterPro" id="IPR033946">
    <property type="entry name" value="Ubiquinol_oxase_su3_dom"/>
</dbReference>
<dbReference type="FunFam" id="1.20.120.80:FF:000001">
    <property type="entry name" value="Cytochrome (Ubi)quinol oxidase subunit III"/>
    <property type="match status" value="1"/>
</dbReference>
<evidence type="ECO:0000256" key="11">
    <source>
        <dbReference type="ARBA" id="ARBA00023136"/>
    </source>
</evidence>
<evidence type="ECO:0000256" key="17">
    <source>
        <dbReference type="RuleBase" id="RU003376"/>
    </source>
</evidence>
<evidence type="ECO:0000256" key="14">
    <source>
        <dbReference type="ARBA" id="ARBA00031884"/>
    </source>
</evidence>
<evidence type="ECO:0000256" key="8">
    <source>
        <dbReference type="ARBA" id="ARBA00022982"/>
    </source>
</evidence>
<evidence type="ECO:0000259" key="19">
    <source>
        <dbReference type="PROSITE" id="PS50253"/>
    </source>
</evidence>
<dbReference type="PROSITE" id="PS50253">
    <property type="entry name" value="COX3"/>
    <property type="match status" value="1"/>
</dbReference>
<keyword evidence="7 17" id="KW-0812">Transmembrane</keyword>
<evidence type="ECO:0000256" key="15">
    <source>
        <dbReference type="ARBA" id="ARBA00032189"/>
    </source>
</evidence>
<reference evidence="20 21" key="1">
    <citation type="submission" date="2015-01" db="EMBL/GenBank/DDBJ databases">
        <title>Genome sequence of the beneficial rhizobacterium Pseudomonas fluorescens 2-79.</title>
        <authorList>
            <person name="Thuermer A."/>
            <person name="Daniel R."/>
        </authorList>
    </citation>
    <scope>NUCLEOTIDE SEQUENCE [LARGE SCALE GENOMIC DNA]</scope>
    <source>
        <strain evidence="20 21">2-79</strain>
    </source>
</reference>
<comment type="subcellular location">
    <subcellularLocation>
        <location evidence="1 17">Cell membrane</location>
        <topology evidence="1 17">Multi-pass membrane protein</topology>
    </subcellularLocation>
</comment>
<gene>
    <name evidence="20" type="primary">cyoC_1</name>
    <name evidence="20" type="ORF">PFLU3_02080</name>
</gene>
<evidence type="ECO:0000313" key="21">
    <source>
        <dbReference type="Proteomes" id="UP000032210"/>
    </source>
</evidence>
<evidence type="ECO:0000256" key="4">
    <source>
        <dbReference type="ARBA" id="ARBA00014687"/>
    </source>
</evidence>
<feature type="transmembrane region" description="Helical" evidence="18">
    <location>
        <begin position="135"/>
        <end position="162"/>
    </location>
</feature>
<dbReference type="GO" id="GO:0009486">
    <property type="term" value="F:cytochrome bo3 ubiquinol oxidase activity"/>
    <property type="evidence" value="ECO:0007669"/>
    <property type="project" value="InterPro"/>
</dbReference>
<evidence type="ECO:0000256" key="16">
    <source>
        <dbReference type="ARBA" id="ARBA00032717"/>
    </source>
</evidence>
<dbReference type="SUPFAM" id="SSF81452">
    <property type="entry name" value="Cytochrome c oxidase subunit III-like"/>
    <property type="match status" value="1"/>
</dbReference>
<keyword evidence="5" id="KW-0813">Transport</keyword>
<dbReference type="Gene3D" id="1.20.120.80">
    <property type="entry name" value="Cytochrome c oxidase, subunit III, four-helix bundle"/>
    <property type="match status" value="1"/>
</dbReference>
<evidence type="ECO:0000256" key="9">
    <source>
        <dbReference type="ARBA" id="ARBA00022989"/>
    </source>
</evidence>
<evidence type="ECO:0000256" key="13">
    <source>
        <dbReference type="ARBA" id="ARBA00030072"/>
    </source>
</evidence>
<keyword evidence="6" id="KW-1003">Cell membrane</keyword>
<feature type="transmembrane region" description="Helical" evidence="18">
    <location>
        <begin position="68"/>
        <end position="86"/>
    </location>
</feature>
<comment type="function">
    <text evidence="12">Cytochrome bo(3) ubiquinol terminal oxidase is the component of the aerobic respiratory chain of E.coli that predominates when cells are grown at high aeration. Has proton pump activity across the membrane in addition to electron transfer, pumping 2 protons/electron.</text>
</comment>
<evidence type="ECO:0000256" key="6">
    <source>
        <dbReference type="ARBA" id="ARBA00022475"/>
    </source>
</evidence>
<feature type="transmembrane region" description="Helical" evidence="18">
    <location>
        <begin position="98"/>
        <end position="115"/>
    </location>
</feature>
<protein>
    <recommendedName>
        <fullName evidence="4">Cytochrome bo(3) ubiquinol oxidase subunit 3</fullName>
    </recommendedName>
    <alternativeName>
        <fullName evidence="15">Cytochrome o ubiquinol oxidase subunit 3</fullName>
    </alternativeName>
    <alternativeName>
        <fullName evidence="13">Oxidase bo(3) subunit 3</fullName>
    </alternativeName>
    <alternativeName>
        <fullName evidence="16">Ubiquinol oxidase polypeptide III</fullName>
    </alternativeName>
    <alternativeName>
        <fullName evidence="14">Ubiquinol oxidase subunit 3</fullName>
    </alternativeName>
</protein>
<dbReference type="AlphaFoldDB" id="A0A0D0TMM7"/>
<evidence type="ECO:0000256" key="1">
    <source>
        <dbReference type="ARBA" id="ARBA00004651"/>
    </source>
</evidence>
<feature type="transmembrane region" description="Helical" evidence="18">
    <location>
        <begin position="182"/>
        <end position="202"/>
    </location>
</feature>
<evidence type="ECO:0000256" key="12">
    <source>
        <dbReference type="ARBA" id="ARBA00025694"/>
    </source>
</evidence>
<dbReference type="InterPro" id="IPR024791">
    <property type="entry name" value="Cyt_c/ubiquinol_Oxase_su3"/>
</dbReference>
<dbReference type="Pfam" id="PF00510">
    <property type="entry name" value="COX3"/>
    <property type="match status" value="1"/>
</dbReference>
<dbReference type="NCBIfam" id="NF007944">
    <property type="entry name" value="PRK10663.1"/>
    <property type="match status" value="1"/>
</dbReference>
<comment type="caution">
    <text evidence="20">The sequence shown here is derived from an EMBL/GenBank/DDBJ whole genome shotgun (WGS) entry which is preliminary data.</text>
</comment>
<evidence type="ECO:0000256" key="2">
    <source>
        <dbReference type="ARBA" id="ARBA00010581"/>
    </source>
</evidence>
<dbReference type="InterPro" id="IPR013833">
    <property type="entry name" value="Cyt_c_oxidase_su3_a-hlx"/>
</dbReference>
<dbReference type="GO" id="GO:0019646">
    <property type="term" value="P:aerobic electron transport chain"/>
    <property type="evidence" value="ECO:0007669"/>
    <property type="project" value="InterPro"/>
</dbReference>
<dbReference type="PANTHER" id="PTHR11403:SF2">
    <property type="entry name" value="CYTOCHROME BO(3) UBIQUINOL OXIDASE SUBUNIT 3"/>
    <property type="match status" value="1"/>
</dbReference>
<sequence length="204" mass="22587">MSNIVIEKDVAHTQEHGHEDAGSLSVFGFWIYLMTDCILFATLFAGYAVLRDSVAGGPSSVDIFELPYVLAETMLLLLSSITYGYAMLAMNRGQQSQVLRWLGLTFVLGAGFIAMEINEFHHLIAQGYGPDRSAFLTAFFTLVGTHGAHVLTGLIWMAVLMVQIRQKGLTNTNATRLSCLSLFWHFLDVVWICVFTVVYLLGVV</sequence>
<comment type="subunit">
    <text evidence="3">Heterooctamer of two A chains, two B chains, two C chains and two D chains.</text>
</comment>
<keyword evidence="10" id="KW-0560">Oxidoreductase</keyword>
<feature type="transmembrane region" description="Helical" evidence="18">
    <location>
        <begin position="29"/>
        <end position="48"/>
    </location>
</feature>
<keyword evidence="11 18" id="KW-0472">Membrane</keyword>
<organism evidence="20 21">
    <name type="scientific">Pseudomonas fluorescens</name>
    <dbReference type="NCBI Taxonomy" id="294"/>
    <lineage>
        <taxon>Bacteria</taxon>
        <taxon>Pseudomonadati</taxon>
        <taxon>Pseudomonadota</taxon>
        <taxon>Gammaproteobacteria</taxon>
        <taxon>Pseudomonadales</taxon>
        <taxon>Pseudomonadaceae</taxon>
        <taxon>Pseudomonas</taxon>
    </lineage>
</organism>
<dbReference type="CDD" id="cd02863">
    <property type="entry name" value="Ubiquinol_oxidase_III"/>
    <property type="match status" value="1"/>
</dbReference>
<dbReference type="PANTHER" id="PTHR11403">
    <property type="entry name" value="CYTOCHROME C OXIDASE SUBUNIT III"/>
    <property type="match status" value="1"/>
</dbReference>
<dbReference type="EMBL" id="JXCQ01000002">
    <property type="protein sequence ID" value="KIR24316.1"/>
    <property type="molecule type" value="Genomic_DNA"/>
</dbReference>
<dbReference type="NCBIfam" id="TIGR02842">
    <property type="entry name" value="CyoC"/>
    <property type="match status" value="1"/>
</dbReference>
<feature type="domain" description="Heme-copper oxidase subunit III family profile" evidence="19">
    <location>
        <begin position="1"/>
        <end position="203"/>
    </location>
</feature>
<dbReference type="GO" id="GO:0005886">
    <property type="term" value="C:plasma membrane"/>
    <property type="evidence" value="ECO:0007669"/>
    <property type="project" value="UniProtKB-SubCell"/>
</dbReference>
<dbReference type="PATRIC" id="fig|294.125.peg.213"/>
<keyword evidence="9 18" id="KW-1133">Transmembrane helix</keyword>
<dbReference type="InterPro" id="IPR035973">
    <property type="entry name" value="Cyt_c_oxidase_su3-like_sf"/>
</dbReference>
<comment type="similarity">
    <text evidence="2 17">Belongs to the cytochrome c oxidase subunit 3 family.</text>
</comment>
<evidence type="ECO:0000256" key="7">
    <source>
        <dbReference type="ARBA" id="ARBA00022692"/>
    </source>
</evidence>